<comment type="caution">
    <text evidence="1">The sequence shown here is derived from an EMBL/GenBank/DDBJ whole genome shotgun (WGS) entry which is preliminary data.</text>
</comment>
<gene>
    <name evidence="1" type="ORF">A3I86_00510</name>
</gene>
<accession>A0A1G2UFI2</accession>
<name>A0A1G2UFI2_9BACT</name>
<evidence type="ECO:0000313" key="2">
    <source>
        <dbReference type="Proteomes" id="UP000177096"/>
    </source>
</evidence>
<protein>
    <submittedName>
        <fullName evidence="1">Uncharacterized protein</fullName>
    </submittedName>
</protein>
<dbReference type="EMBL" id="MHWM01000030">
    <property type="protein sequence ID" value="OHB08177.1"/>
    <property type="molecule type" value="Genomic_DNA"/>
</dbReference>
<dbReference type="Proteomes" id="UP000177096">
    <property type="component" value="Unassembled WGS sequence"/>
</dbReference>
<reference evidence="1 2" key="1">
    <citation type="journal article" date="2016" name="Nat. Commun.">
        <title>Thousands of microbial genomes shed light on interconnected biogeochemical processes in an aquifer system.</title>
        <authorList>
            <person name="Anantharaman K."/>
            <person name="Brown C.T."/>
            <person name="Hug L.A."/>
            <person name="Sharon I."/>
            <person name="Castelle C.J."/>
            <person name="Probst A.J."/>
            <person name="Thomas B.C."/>
            <person name="Singh A."/>
            <person name="Wilkins M.J."/>
            <person name="Karaoz U."/>
            <person name="Brodie E.L."/>
            <person name="Williams K.H."/>
            <person name="Hubbard S.S."/>
            <person name="Banfield J.F."/>
        </authorList>
    </citation>
    <scope>NUCLEOTIDE SEQUENCE [LARGE SCALE GENOMIC DNA]</scope>
</reference>
<organism evidence="1 2">
    <name type="scientific">Candidatus Zambryskibacteria bacterium RIFCSPLOWO2_02_FULL_39_14</name>
    <dbReference type="NCBI Taxonomy" id="1802769"/>
    <lineage>
        <taxon>Bacteria</taxon>
        <taxon>Candidatus Zambryskiibacteriota</taxon>
    </lineage>
</organism>
<sequence>MKKIVVIILIIIALVFLYNIRDNFTTKKTDTPTVNENGTFHPDPSNATFIFDDGPVTFSSGKNEKPIAPGSAFIEETIILDKLAYGDLNADGKQDTAVLLARYGAGSGTFIYVAVFISGPVTYKGSNTIFIGDRIIPQSISIDGDIVVVNYLDRKPSEALAAEPTIKTSKQLVYKSGKFLEK</sequence>
<dbReference type="AlphaFoldDB" id="A0A1G2UFI2"/>
<proteinExistence type="predicted"/>
<evidence type="ECO:0000313" key="1">
    <source>
        <dbReference type="EMBL" id="OHB08177.1"/>
    </source>
</evidence>